<reference evidence="2 3" key="1">
    <citation type="submission" date="2016-11" db="EMBL/GenBank/DDBJ databases">
        <authorList>
            <person name="Jaros S."/>
            <person name="Januszkiewicz K."/>
            <person name="Wedrychowicz H."/>
        </authorList>
    </citation>
    <scope>NUCLEOTIDE SEQUENCE [LARGE SCALE GENOMIC DNA]</scope>
    <source>
        <strain evidence="2 3">DSM 21120</strain>
    </source>
</reference>
<evidence type="ECO:0000256" key="1">
    <source>
        <dbReference type="SAM" id="MobiDB-lite"/>
    </source>
</evidence>
<organism evidence="2 3">
    <name type="scientific">Anaerosphaera aminiphila DSM 21120</name>
    <dbReference type="NCBI Taxonomy" id="1120995"/>
    <lineage>
        <taxon>Bacteria</taxon>
        <taxon>Bacillati</taxon>
        <taxon>Bacillota</taxon>
        <taxon>Tissierellia</taxon>
        <taxon>Tissierellales</taxon>
        <taxon>Peptoniphilaceae</taxon>
        <taxon>Anaerosphaera</taxon>
    </lineage>
</organism>
<feature type="compositionally biased region" description="Basic and acidic residues" evidence="1">
    <location>
        <begin position="37"/>
        <end position="49"/>
    </location>
</feature>
<dbReference type="STRING" id="1120995.SAMN02745245_01190"/>
<dbReference type="AlphaFoldDB" id="A0A1M5SGQ7"/>
<dbReference type="RefSeq" id="WP_159430538.1">
    <property type="nucleotide sequence ID" value="NZ_FQXI01000007.1"/>
</dbReference>
<gene>
    <name evidence="2" type="ORF">SAMN02745245_01190</name>
</gene>
<accession>A0A1M5SGQ7</accession>
<protein>
    <submittedName>
        <fullName evidence="2">Uncharacterized protein</fullName>
    </submittedName>
</protein>
<dbReference type="Proteomes" id="UP000184032">
    <property type="component" value="Unassembled WGS sequence"/>
</dbReference>
<dbReference type="EMBL" id="FQXI01000007">
    <property type="protein sequence ID" value="SHH37671.1"/>
    <property type="molecule type" value="Genomic_DNA"/>
</dbReference>
<sequence>MTYFTDSVYEKMMVQKPIYGREKTSPAPNNKRRKKRDGSINKKEPTPTHKERKKK</sequence>
<evidence type="ECO:0000313" key="2">
    <source>
        <dbReference type="EMBL" id="SHH37671.1"/>
    </source>
</evidence>
<feature type="region of interest" description="Disordered" evidence="1">
    <location>
        <begin position="15"/>
        <end position="55"/>
    </location>
</feature>
<dbReference type="OrthoDB" id="1644238at2"/>
<evidence type="ECO:0000313" key="3">
    <source>
        <dbReference type="Proteomes" id="UP000184032"/>
    </source>
</evidence>
<name>A0A1M5SGQ7_9FIRM</name>
<keyword evidence="3" id="KW-1185">Reference proteome</keyword>
<proteinExistence type="predicted"/>